<evidence type="ECO:0000256" key="2">
    <source>
        <dbReference type="SAM" id="Phobius"/>
    </source>
</evidence>
<dbReference type="Pfam" id="PF05569">
    <property type="entry name" value="Peptidase_M56"/>
    <property type="match status" value="1"/>
</dbReference>
<dbReference type="OrthoDB" id="15218at2"/>
<dbReference type="PANTHER" id="PTHR34978">
    <property type="entry name" value="POSSIBLE SENSOR-TRANSDUCER PROTEIN BLAR"/>
    <property type="match status" value="1"/>
</dbReference>
<evidence type="ECO:0000256" key="1">
    <source>
        <dbReference type="SAM" id="MobiDB-lite"/>
    </source>
</evidence>
<feature type="transmembrane region" description="Helical" evidence="2">
    <location>
        <begin position="101"/>
        <end position="121"/>
    </location>
</feature>
<organism evidence="4 5">
    <name type="scientific">Marilutibacter maris</name>
    <dbReference type="NCBI Taxonomy" id="1605891"/>
    <lineage>
        <taxon>Bacteria</taxon>
        <taxon>Pseudomonadati</taxon>
        <taxon>Pseudomonadota</taxon>
        <taxon>Gammaproteobacteria</taxon>
        <taxon>Lysobacterales</taxon>
        <taxon>Lysobacteraceae</taxon>
        <taxon>Marilutibacter</taxon>
    </lineage>
</organism>
<feature type="transmembrane region" description="Helical" evidence="2">
    <location>
        <begin position="12"/>
        <end position="30"/>
    </location>
</feature>
<dbReference type="Proteomes" id="UP000249447">
    <property type="component" value="Chromosome"/>
</dbReference>
<reference evidence="4 5" key="1">
    <citation type="submission" date="2018-05" db="EMBL/GenBank/DDBJ databases">
        <title>The complete genome of Lysobacter maris HZ9B, a marine bacterium antagonistic against terrestrial plant pathogens.</title>
        <authorList>
            <person name="Zhang X.-Q."/>
        </authorList>
    </citation>
    <scope>NUCLEOTIDE SEQUENCE [LARGE SCALE GENOMIC DNA]</scope>
    <source>
        <strain evidence="4 5">HZ9B</strain>
    </source>
</reference>
<evidence type="ECO:0000313" key="5">
    <source>
        <dbReference type="Proteomes" id="UP000249447"/>
    </source>
</evidence>
<dbReference type="PANTHER" id="PTHR34978:SF3">
    <property type="entry name" value="SLR0241 PROTEIN"/>
    <property type="match status" value="1"/>
</dbReference>
<evidence type="ECO:0000313" key="4">
    <source>
        <dbReference type="EMBL" id="AWV05867.1"/>
    </source>
</evidence>
<dbReference type="AlphaFoldDB" id="A0A2U9T3U7"/>
<proteinExistence type="predicted"/>
<keyword evidence="5" id="KW-1185">Reference proteome</keyword>
<dbReference type="EMBL" id="CP029843">
    <property type="protein sequence ID" value="AWV05867.1"/>
    <property type="molecule type" value="Genomic_DNA"/>
</dbReference>
<name>A0A2U9T3U7_9GAMM</name>
<dbReference type="InterPro" id="IPR008756">
    <property type="entry name" value="Peptidase_M56"/>
</dbReference>
<feature type="domain" description="Peptidase M56" evidence="3">
    <location>
        <begin position="12"/>
        <end position="292"/>
    </location>
</feature>
<feature type="compositionally biased region" description="Basic and acidic residues" evidence="1">
    <location>
        <begin position="440"/>
        <end position="450"/>
    </location>
</feature>
<dbReference type="RefSeq" id="WP_111265060.1">
    <property type="nucleotide sequence ID" value="NZ_CP029843.1"/>
</dbReference>
<evidence type="ECO:0000259" key="3">
    <source>
        <dbReference type="Pfam" id="PF05569"/>
    </source>
</evidence>
<dbReference type="InterPro" id="IPR052173">
    <property type="entry name" value="Beta-lactam_resp_regulator"/>
</dbReference>
<feature type="compositionally biased region" description="Basic and acidic residues" evidence="1">
    <location>
        <begin position="478"/>
        <end position="498"/>
    </location>
</feature>
<keyword evidence="2" id="KW-0472">Membrane</keyword>
<keyword evidence="2" id="KW-1133">Transmembrane helix</keyword>
<feature type="transmembrane region" description="Helical" evidence="2">
    <location>
        <begin position="301"/>
        <end position="322"/>
    </location>
</feature>
<sequence>MDTLLASWLERLLATGVQTALLVAVVWSLCRLLPRLPAASQCWLWWLVALQALLGLFLSPLELPWLPSAAAPSVLAVPAVATGDVAALPAATPATWLVPSWQTIVAALWLAGVLVMAAATWRDWRRSRALLQASVPCRDVALVQALMLAAEAHGLRDAPELRVSERIGSPQLVGAWRPVLLLPAGTALDANELDMALTHELAHLRRGDLWWGWVPTVARHLFFFHPLLHLAVREYGIAREAACDAAVVGDAGRARHDYGRLLLRLGTAPSPQPGLASASPTFHSLKRRLTMLQNASPVPRAGAIALLSLVALVGVMPLRLVAASADALPTAALATSATTTATTATTATTTTVTDADEVVHGQLHLSGDNPARAYVRFRNGNETAIVNGAIGDLREARRTVANGDEGLWLRQGDARYLISDPALLRRFDALYEPVEQLGRQQRELGDRQGRLGEQQGRLGREQGELGMRQAELSLETARRAREGAGRRADAKREERAEISARQQELGARQRELGQRQAELGRQQSELGARQAEASRRAEEGVQRLLENALASGAAKRL</sequence>
<keyword evidence="2" id="KW-0812">Transmembrane</keyword>
<feature type="region of interest" description="Disordered" evidence="1">
    <location>
        <begin position="440"/>
        <end position="466"/>
    </location>
</feature>
<gene>
    <name evidence="4" type="ORF">C9I47_0141</name>
</gene>
<dbReference type="CDD" id="cd07341">
    <property type="entry name" value="M56_BlaR1_MecR1_like"/>
    <property type="match status" value="1"/>
</dbReference>
<feature type="region of interest" description="Disordered" evidence="1">
    <location>
        <begin position="478"/>
        <end position="539"/>
    </location>
</feature>
<accession>A0A2U9T3U7</accession>
<dbReference type="KEGG" id="lmb:C9I47_0141"/>
<feature type="transmembrane region" description="Helical" evidence="2">
    <location>
        <begin position="42"/>
        <end position="61"/>
    </location>
</feature>
<protein>
    <recommendedName>
        <fullName evidence="3">Peptidase M56 domain-containing protein</fullName>
    </recommendedName>
</protein>